<evidence type="ECO:0000313" key="4">
    <source>
        <dbReference type="Proteomes" id="UP001597474"/>
    </source>
</evidence>
<keyword evidence="4" id="KW-1185">Reference proteome</keyword>
<reference evidence="4" key="1">
    <citation type="journal article" date="2019" name="Int. J. Syst. Evol. Microbiol.">
        <title>The Global Catalogue of Microorganisms (GCM) 10K type strain sequencing project: providing services to taxonomists for standard genome sequencing and annotation.</title>
        <authorList>
            <consortium name="The Broad Institute Genomics Platform"/>
            <consortium name="The Broad Institute Genome Sequencing Center for Infectious Disease"/>
            <person name="Wu L."/>
            <person name="Ma J."/>
        </authorList>
    </citation>
    <scope>NUCLEOTIDE SEQUENCE [LARGE SCALE GENOMIC DNA]</scope>
    <source>
        <strain evidence="4">TISTR 2562</strain>
    </source>
</reference>
<accession>A0ABW5TYJ0</accession>
<dbReference type="InterPro" id="IPR009506">
    <property type="entry name" value="YjiS-like"/>
</dbReference>
<sequence length="99" mass="11315">MTPYITRQMLLEMVGAEKRSAHGGAARQGRLRQWFGRVIAGWQRSRMISALHNLDDRLLDDIGLYRADIPQLAEAHFQKAEPRRGPGANLPSRHRRMLA</sequence>
<dbReference type="RefSeq" id="WP_386371651.1">
    <property type="nucleotide sequence ID" value="NZ_JBHUMP010000002.1"/>
</dbReference>
<dbReference type="EMBL" id="JBHUMP010000002">
    <property type="protein sequence ID" value="MFD2738703.1"/>
    <property type="molecule type" value="Genomic_DNA"/>
</dbReference>
<evidence type="ECO:0000313" key="3">
    <source>
        <dbReference type="EMBL" id="MFD2738703.1"/>
    </source>
</evidence>
<proteinExistence type="predicted"/>
<comment type="caution">
    <text evidence="3">The sequence shown here is derived from an EMBL/GenBank/DDBJ whole genome shotgun (WGS) entry which is preliminary data.</text>
</comment>
<dbReference type="Proteomes" id="UP001597474">
    <property type="component" value="Unassembled WGS sequence"/>
</dbReference>
<feature type="domain" description="YjiS-like" evidence="2">
    <location>
        <begin position="41"/>
        <end position="69"/>
    </location>
</feature>
<organism evidence="3 4">
    <name type="scientific">Sulfitobacter aestuarii</name>
    <dbReference type="NCBI Taxonomy" id="2161676"/>
    <lineage>
        <taxon>Bacteria</taxon>
        <taxon>Pseudomonadati</taxon>
        <taxon>Pseudomonadota</taxon>
        <taxon>Alphaproteobacteria</taxon>
        <taxon>Rhodobacterales</taxon>
        <taxon>Roseobacteraceae</taxon>
        <taxon>Sulfitobacter</taxon>
    </lineage>
</organism>
<evidence type="ECO:0000256" key="1">
    <source>
        <dbReference type="SAM" id="MobiDB-lite"/>
    </source>
</evidence>
<protein>
    <submittedName>
        <fullName evidence="3">DUF1127 domain-containing protein</fullName>
    </submittedName>
</protein>
<feature type="region of interest" description="Disordered" evidence="1">
    <location>
        <begin position="78"/>
        <end position="99"/>
    </location>
</feature>
<dbReference type="Pfam" id="PF06568">
    <property type="entry name" value="YjiS-like"/>
    <property type="match status" value="1"/>
</dbReference>
<gene>
    <name evidence="3" type="ORF">ACFSUD_03885</name>
</gene>
<evidence type="ECO:0000259" key="2">
    <source>
        <dbReference type="Pfam" id="PF06568"/>
    </source>
</evidence>
<name>A0ABW5TYJ0_9RHOB</name>